<evidence type="ECO:0000259" key="4">
    <source>
        <dbReference type="SMART" id="SM00020"/>
    </source>
</evidence>
<name>A0A6C2YJL2_9BACT</name>
<dbReference type="PANTHER" id="PTHR13412:SF0">
    <property type="entry name" value="T-CELL IMMUNOMODULATORY PROTEIN"/>
    <property type="match status" value="1"/>
</dbReference>
<gene>
    <name evidence="5" type="ORF">GMBLW1_24890</name>
</gene>
<evidence type="ECO:0000313" key="5">
    <source>
        <dbReference type="EMBL" id="VIP01471.1"/>
    </source>
</evidence>
<feature type="domain" description="Peptidase S1" evidence="4">
    <location>
        <begin position="35"/>
        <end position="300"/>
    </location>
</feature>
<proteinExistence type="predicted"/>
<dbReference type="InterPro" id="IPR000413">
    <property type="entry name" value="Integrin_alpha"/>
</dbReference>
<dbReference type="SMART" id="SM00020">
    <property type="entry name" value="Tryp_SPc"/>
    <property type="match status" value="1"/>
</dbReference>
<dbReference type="Pfam" id="PF13517">
    <property type="entry name" value="FG-GAP_3"/>
    <property type="match status" value="2"/>
</dbReference>
<dbReference type="InterPro" id="IPR001254">
    <property type="entry name" value="Trypsin_dom"/>
</dbReference>
<dbReference type="GO" id="GO:0004252">
    <property type="term" value="F:serine-type endopeptidase activity"/>
    <property type="evidence" value="ECO:0007669"/>
    <property type="project" value="InterPro"/>
</dbReference>
<dbReference type="Gene3D" id="2.130.10.130">
    <property type="entry name" value="Integrin alpha, N-terminal"/>
    <property type="match status" value="1"/>
</dbReference>
<evidence type="ECO:0000256" key="3">
    <source>
        <dbReference type="ARBA" id="ARBA00023180"/>
    </source>
</evidence>
<dbReference type="InParanoid" id="A0A6C2YJL2"/>
<dbReference type="SUPFAM" id="SSF69318">
    <property type="entry name" value="Integrin alpha N-terminal domain"/>
    <property type="match status" value="1"/>
</dbReference>
<dbReference type="SMART" id="SM00191">
    <property type="entry name" value="Int_alpha"/>
    <property type="match status" value="3"/>
</dbReference>
<dbReference type="EMBL" id="LR593887">
    <property type="protein sequence ID" value="VTR98505.1"/>
    <property type="molecule type" value="Genomic_DNA"/>
</dbReference>
<protein>
    <recommendedName>
        <fullName evidence="4">Peptidase S1 domain-containing protein</fullName>
    </recommendedName>
</protein>
<accession>A0A6C2YJL2</accession>
<dbReference type="AlphaFoldDB" id="A0A6C2YJL2"/>
<dbReference type="EMBL" id="LR586016">
    <property type="protein sequence ID" value="VIP01471.1"/>
    <property type="molecule type" value="Genomic_DNA"/>
</dbReference>
<keyword evidence="6" id="KW-1185">Reference proteome</keyword>
<dbReference type="GO" id="GO:0006508">
    <property type="term" value="P:proteolysis"/>
    <property type="evidence" value="ECO:0007669"/>
    <property type="project" value="InterPro"/>
</dbReference>
<keyword evidence="3" id="KW-0325">Glycoprotein</keyword>
<reference evidence="5" key="1">
    <citation type="submission" date="2019-04" db="EMBL/GenBank/DDBJ databases">
        <authorList>
            <consortium name="Science for Life Laboratories"/>
        </authorList>
    </citation>
    <scope>NUCLEOTIDE SEQUENCE</scope>
    <source>
        <strain evidence="5">MBLW1</strain>
    </source>
</reference>
<evidence type="ECO:0000256" key="1">
    <source>
        <dbReference type="ARBA" id="ARBA00022729"/>
    </source>
</evidence>
<keyword evidence="1" id="KW-0732">Signal</keyword>
<dbReference type="GO" id="GO:0007155">
    <property type="term" value="P:cell adhesion"/>
    <property type="evidence" value="ECO:0007669"/>
    <property type="project" value="InterPro"/>
</dbReference>
<dbReference type="RefSeq" id="WP_162656675.1">
    <property type="nucleotide sequence ID" value="NZ_LR593887.1"/>
</dbReference>
<dbReference type="InterPro" id="IPR013519">
    <property type="entry name" value="Int_alpha_beta-p"/>
</dbReference>
<evidence type="ECO:0000313" key="6">
    <source>
        <dbReference type="Proteomes" id="UP000464378"/>
    </source>
</evidence>
<dbReference type="InterPro" id="IPR028994">
    <property type="entry name" value="Integrin_alpha_N"/>
</dbReference>
<dbReference type="Gene3D" id="2.40.10.10">
    <property type="entry name" value="Trypsin-like serine proteases"/>
    <property type="match status" value="1"/>
</dbReference>
<dbReference type="InterPro" id="IPR009003">
    <property type="entry name" value="Peptidase_S1_PA"/>
</dbReference>
<dbReference type="InterPro" id="IPR043504">
    <property type="entry name" value="Peptidase_S1_PA_chymotrypsin"/>
</dbReference>
<sequence length="749" mass="76232">MSSRFSDGRPKMPPLRVEALDERVVPVVGAFAPATVVSPSDGYSGVVYLTSSRGIFTGTLLSDGRHILTAAHPVDVNGDGVGDSDVIVRFDLPDRTISMTVPASSVRSVPGWTGTINGAVPASGHDLAILTLPSLAPSGIGGATRYDIYRDSNEVGQDFTVIGYGQSGTGTTGGQSGSAGTKRIGRNTFDASGLTLPAGYSIPDGLGLVADFDNGTAANDAFAQSYGRVHRGLGAEEASAAPGDSGGPALLNNRVAGVSSFHLNGGSADYDATNGGGARNNISFGDYSGYTRVSTFASFIDGRTASAHTLVIDLGSQPSGSNGAADEIRVRRVGDTVEVLINGTRVQSSSVSLLSGLEIRGSSDRDTLILESSITTGFALTWNSIESLQDNRTSGAWQIPTSNPTPGDGVTTVPVIVPKPTTPGKAQVAPGTWFAVGSEAGSLPRVALYSPDGQVRYAGLAYESGFVGGVRVATGDVNGDGVPDLIVAPGAGRAPQILVLDGATGQTIGNFLAYEASFQGGVHLAVGDLDGDGRAEIVTSPDQGGGPRVRIFGRDGTPKGDFLGIEDPNFRGGARVAVGDINGDGRLDVLVGAGYGGGPRLAMFDGTTVTTSSLKKIAPDRFVFEPSLRNGVYLTSGDLNGDGYSDLIVGGGPGGGPRVYALSGKDLLPEFGNAEVALLNFFAGDPNQRGGVRLSARDLNGDGLADLVVGGGTGASAKATIYLNPVNDTTADTTFAPFGEGLFTGVFVG</sequence>
<keyword evidence="2" id="KW-0677">Repeat</keyword>
<dbReference type="GO" id="GO:0007229">
    <property type="term" value="P:integrin-mediated signaling pathway"/>
    <property type="evidence" value="ECO:0007669"/>
    <property type="project" value="UniProtKB-KW"/>
</dbReference>
<organism evidence="5">
    <name type="scientific">Tuwongella immobilis</name>
    <dbReference type="NCBI Taxonomy" id="692036"/>
    <lineage>
        <taxon>Bacteria</taxon>
        <taxon>Pseudomonadati</taxon>
        <taxon>Planctomycetota</taxon>
        <taxon>Planctomycetia</taxon>
        <taxon>Gemmatales</taxon>
        <taxon>Gemmataceae</taxon>
        <taxon>Tuwongella</taxon>
    </lineage>
</organism>
<keyword evidence="5" id="KW-0401">Integrin</keyword>
<dbReference type="GO" id="GO:0008305">
    <property type="term" value="C:integrin complex"/>
    <property type="evidence" value="ECO:0007669"/>
    <property type="project" value="InterPro"/>
</dbReference>
<dbReference type="Proteomes" id="UP000464378">
    <property type="component" value="Chromosome"/>
</dbReference>
<dbReference type="KEGG" id="tim:GMBLW1_24890"/>
<dbReference type="PRINTS" id="PR01185">
    <property type="entry name" value="INTEGRINA"/>
</dbReference>
<evidence type="ECO:0000256" key="2">
    <source>
        <dbReference type="ARBA" id="ARBA00022737"/>
    </source>
</evidence>
<dbReference type="PANTHER" id="PTHR13412">
    <property type="entry name" value="T-CELL IMMUNOMODULATORY PROTEIN HOMOLOG"/>
    <property type="match status" value="1"/>
</dbReference>
<dbReference type="InterPro" id="IPR013517">
    <property type="entry name" value="FG-GAP"/>
</dbReference>
<dbReference type="InterPro" id="IPR024881">
    <property type="entry name" value="Tip"/>
</dbReference>
<dbReference type="Pfam" id="PF01839">
    <property type="entry name" value="FG-GAP"/>
    <property type="match status" value="1"/>
</dbReference>
<dbReference type="SUPFAM" id="SSF50494">
    <property type="entry name" value="Trypsin-like serine proteases"/>
    <property type="match status" value="1"/>
</dbReference>